<dbReference type="SUPFAM" id="SSF53474">
    <property type="entry name" value="alpha/beta-Hydrolases"/>
    <property type="match status" value="1"/>
</dbReference>
<keyword evidence="11" id="KW-1185">Reference proteome</keyword>
<sequence length="399" mass="42880">MSDLLKALPKIKNPTQQQAATSQTRPSAMPLTTANEDAGSSSDSSVSTSDSVNTLRPSSTTTSELKDQSQQQPPSPWSEYFASELWLESKTESENALFHVYLTPPADAAKGPLFICHHGAGASGMSFALFAAAVRRAMPGAGVCSLEARDHGSSVVTSAGSDGSSAEEAVDFSIETLVRDALTMIRLLCEKMGWAKLPPSVFVGHSLGGAVATHVAAGGSLGAQLVGFAVLDIVEGSAMEALLHMKTYLASRPSSFATVEAAIEWHTRSRTLRNAHSARASVPSLLVRCGDRWGWKTDLLRTQSYWEGWFSGMSGRFLRGRAAKDLLLAGTDRLDKELMVGQMQGKFQLTVIPEAGHFIQEDVPEKTAHLMIEFFKRNDRSAMVLPPKVSDLIAQGKKV</sequence>
<dbReference type="PANTHER" id="PTHR14189:SF0">
    <property type="entry name" value="PROTEIN PHOSPHATASE METHYLESTERASE 1"/>
    <property type="match status" value="1"/>
</dbReference>
<dbReference type="InterPro" id="IPR029058">
    <property type="entry name" value="AB_hydrolase_fold"/>
</dbReference>
<feature type="compositionally biased region" description="Low complexity" evidence="8">
    <location>
        <begin position="40"/>
        <end position="52"/>
    </location>
</feature>
<accession>A0ABR3PQ59</accession>
<dbReference type="Proteomes" id="UP001562354">
    <property type="component" value="Unassembled WGS sequence"/>
</dbReference>
<evidence type="ECO:0000313" key="10">
    <source>
        <dbReference type="EMBL" id="KAL1311697.1"/>
    </source>
</evidence>
<evidence type="ECO:0000256" key="1">
    <source>
        <dbReference type="ARBA" id="ARBA00008645"/>
    </source>
</evidence>
<evidence type="ECO:0000256" key="5">
    <source>
        <dbReference type="ARBA" id="ARBA00024741"/>
    </source>
</evidence>
<comment type="catalytic activity">
    <reaction evidence="6">
        <text>[phosphatase 2A protein]-C-terminal L-leucine methyl ester + H2O = [phosphatase 2A protein]-C-terminal L-leucine + methanol + H(+)</text>
        <dbReference type="Rhea" id="RHEA:48548"/>
        <dbReference type="Rhea" id="RHEA-COMP:12134"/>
        <dbReference type="Rhea" id="RHEA-COMP:12135"/>
        <dbReference type="ChEBI" id="CHEBI:15377"/>
        <dbReference type="ChEBI" id="CHEBI:15378"/>
        <dbReference type="ChEBI" id="CHEBI:17790"/>
        <dbReference type="ChEBI" id="CHEBI:90516"/>
        <dbReference type="ChEBI" id="CHEBI:90517"/>
        <dbReference type="EC" id="3.1.1.89"/>
    </reaction>
</comment>
<evidence type="ECO:0000256" key="8">
    <source>
        <dbReference type="SAM" id="MobiDB-lite"/>
    </source>
</evidence>
<reference evidence="10 11" key="1">
    <citation type="submission" date="2024-07" db="EMBL/GenBank/DDBJ databases">
        <title>Draft sequence of the Neodothiora populina.</title>
        <authorList>
            <person name="Drown D.D."/>
            <person name="Schuette U.S."/>
            <person name="Buechlein A.B."/>
            <person name="Rusch D.R."/>
            <person name="Winton L.W."/>
            <person name="Adams G.A."/>
        </authorList>
    </citation>
    <scope>NUCLEOTIDE SEQUENCE [LARGE SCALE GENOMIC DNA]</scope>
    <source>
        <strain evidence="10 11">CPC 39397</strain>
    </source>
</reference>
<evidence type="ECO:0000256" key="2">
    <source>
        <dbReference type="ARBA" id="ARBA00020672"/>
    </source>
</evidence>
<feature type="region of interest" description="Disordered" evidence="8">
    <location>
        <begin position="1"/>
        <end position="77"/>
    </location>
</feature>
<evidence type="ECO:0000256" key="3">
    <source>
        <dbReference type="ARBA" id="ARBA00022487"/>
    </source>
</evidence>
<comment type="caution">
    <text evidence="10">The sequence shown here is derived from an EMBL/GenBank/DDBJ whole genome shotgun (WGS) entry which is preliminary data.</text>
</comment>
<protein>
    <recommendedName>
        <fullName evidence="2 7">Protein phosphatase methylesterase 1</fullName>
        <shortName evidence="7">PME-1</shortName>
        <ecNumber evidence="7">3.1.1.-</ecNumber>
    </recommendedName>
</protein>
<dbReference type="EMBL" id="JBFMKM010000001">
    <property type="protein sequence ID" value="KAL1311697.1"/>
    <property type="molecule type" value="Genomic_DNA"/>
</dbReference>
<keyword evidence="4 7" id="KW-0378">Hydrolase</keyword>
<dbReference type="Pfam" id="PF12697">
    <property type="entry name" value="Abhydrolase_6"/>
    <property type="match status" value="1"/>
</dbReference>
<evidence type="ECO:0000313" key="11">
    <source>
        <dbReference type="Proteomes" id="UP001562354"/>
    </source>
</evidence>
<dbReference type="PIRSF" id="PIRSF022950">
    <property type="entry name" value="PPase_methylesterase_euk"/>
    <property type="match status" value="1"/>
</dbReference>
<proteinExistence type="inferred from homology"/>
<dbReference type="PANTHER" id="PTHR14189">
    <property type="entry name" value="PROTEIN PHOSPHATASE METHYLESTERASE-1 RELATED"/>
    <property type="match status" value="1"/>
</dbReference>
<feature type="compositionally biased region" description="Polar residues" evidence="8">
    <location>
        <begin position="53"/>
        <end position="63"/>
    </location>
</feature>
<dbReference type="EC" id="3.1.1.-" evidence="7"/>
<comment type="similarity">
    <text evidence="1 7">Belongs to the AB hydrolase superfamily.</text>
</comment>
<comment type="function">
    <text evidence="5">Demethylates proteins that have been reversibly carboxymethylated. Demethylates the phosphatase PP2A catalytic subunit.</text>
</comment>
<evidence type="ECO:0000256" key="6">
    <source>
        <dbReference type="ARBA" id="ARBA00049203"/>
    </source>
</evidence>
<dbReference type="InterPro" id="IPR000073">
    <property type="entry name" value="AB_hydrolase_1"/>
</dbReference>
<dbReference type="RefSeq" id="XP_069204546.1">
    <property type="nucleotide sequence ID" value="XM_069341034.1"/>
</dbReference>
<dbReference type="InterPro" id="IPR016812">
    <property type="entry name" value="PPase_methylesterase_euk"/>
</dbReference>
<evidence type="ECO:0000256" key="4">
    <source>
        <dbReference type="ARBA" id="ARBA00022801"/>
    </source>
</evidence>
<evidence type="ECO:0000259" key="9">
    <source>
        <dbReference type="Pfam" id="PF12697"/>
    </source>
</evidence>
<name>A0ABR3PQ59_9PEZI</name>
<organism evidence="10 11">
    <name type="scientific">Neodothiora populina</name>
    <dbReference type="NCBI Taxonomy" id="2781224"/>
    <lineage>
        <taxon>Eukaryota</taxon>
        <taxon>Fungi</taxon>
        <taxon>Dikarya</taxon>
        <taxon>Ascomycota</taxon>
        <taxon>Pezizomycotina</taxon>
        <taxon>Dothideomycetes</taxon>
        <taxon>Dothideomycetidae</taxon>
        <taxon>Dothideales</taxon>
        <taxon>Dothioraceae</taxon>
        <taxon>Neodothiora</taxon>
    </lineage>
</organism>
<gene>
    <name evidence="10" type="ORF">AAFC00_001799</name>
</gene>
<evidence type="ECO:0000256" key="7">
    <source>
        <dbReference type="PIRNR" id="PIRNR022950"/>
    </source>
</evidence>
<feature type="domain" description="AB hydrolase-1" evidence="9">
    <location>
        <begin position="115"/>
        <end position="368"/>
    </location>
</feature>
<dbReference type="Gene3D" id="3.40.50.1820">
    <property type="entry name" value="alpha/beta hydrolase"/>
    <property type="match status" value="1"/>
</dbReference>
<dbReference type="GeneID" id="95975502"/>
<feature type="compositionally biased region" description="Polar residues" evidence="8">
    <location>
        <begin position="13"/>
        <end position="39"/>
    </location>
</feature>
<keyword evidence="3 7" id="KW-0719">Serine esterase</keyword>